<dbReference type="SUPFAM" id="SSF55856">
    <property type="entry name" value="Cytochrome b5-like heme/steroid binding domain"/>
    <property type="match status" value="1"/>
</dbReference>
<comment type="similarity">
    <text evidence="13">In the C-terminal section; belongs to the FMN-dependent alpha-hydroxy acid dehydrogenase family.</text>
</comment>
<evidence type="ECO:0000256" key="6">
    <source>
        <dbReference type="ARBA" id="ARBA00022630"/>
    </source>
</evidence>
<dbReference type="Proteomes" id="UP000030151">
    <property type="component" value="Unassembled WGS sequence"/>
</dbReference>
<evidence type="ECO:0000256" key="4">
    <source>
        <dbReference type="ARBA" id="ARBA00011881"/>
    </source>
</evidence>
<evidence type="ECO:0000256" key="14">
    <source>
        <dbReference type="ARBA" id="ARBA00061589"/>
    </source>
</evidence>
<evidence type="ECO:0000256" key="13">
    <source>
        <dbReference type="ARBA" id="ARBA00061137"/>
    </source>
</evidence>
<evidence type="ECO:0000256" key="17">
    <source>
        <dbReference type="SAM" id="MobiDB-lite"/>
    </source>
</evidence>
<dbReference type="eggNOG" id="KOG0537">
    <property type="taxonomic scope" value="Eukaryota"/>
</dbReference>
<sequence>MTRKVSVSEVLQHSSPESAWIVVDGNVYDMTDFAPSHPGGPEIIHQYSGRDASVPYNEVHAPSLIKSSLDAKHHIGTLDAATVTESWTAANTPAPQAKAASSKPPLADIINMYDFEKAAHQSFTNKAWAYINGASNDSITRDINIETLKKIWFRPAVMKNVSRVTTRTSLFGCRLDAPFYVAPTGAVRTAGEEGELALARGAGPSGIIHCISTPASYPHDEILQATPEHAFFQLYVDKDRAKSAKLLRQISASDKVKAVFVTVDLPVVSKREDDERVKAENTVEKQVSPGKDQKGAGLARQSGSFIDPAVTWDDIPWIRKHTTLPVVVKGIQRWQDARTAMSLGCEGIVVSNHGGRAADTAQPSIITLLELHRNCPEVFGKMEVLVDGGFRRGSDIVKAICLGASAVGVGRPFLYAVNYGTAGVEHAVALLRDEIETAMRLCGMTDLMEEAGPDFLNTAPVDHLVYHGPHAYLGRKPRTRARL</sequence>
<dbReference type="GO" id="GO:0005758">
    <property type="term" value="C:mitochondrial intermembrane space"/>
    <property type="evidence" value="ECO:0007669"/>
    <property type="project" value="UniProtKB-SubCell"/>
</dbReference>
<comment type="cofactor">
    <cofactor evidence="2">
        <name>heme b</name>
        <dbReference type="ChEBI" id="CHEBI:60344"/>
    </cofactor>
</comment>
<dbReference type="SUPFAM" id="SSF51395">
    <property type="entry name" value="FMN-linked oxidoreductases"/>
    <property type="match status" value="1"/>
</dbReference>
<dbReference type="AlphaFoldDB" id="A0A0A1V4U2"/>
<comment type="similarity">
    <text evidence="14">In the N-terminal section; belongs to the cytochrome b5 family.</text>
</comment>
<dbReference type="EMBL" id="JELW01000002">
    <property type="protein sequence ID" value="EXV05199.1"/>
    <property type="molecule type" value="Genomic_DNA"/>
</dbReference>
<gene>
    <name evidence="20" type="ORF">X797_002887</name>
</gene>
<feature type="region of interest" description="Disordered" evidence="17">
    <location>
        <begin position="280"/>
        <end position="299"/>
    </location>
</feature>
<evidence type="ECO:0000256" key="12">
    <source>
        <dbReference type="ARBA" id="ARBA00052399"/>
    </source>
</evidence>
<dbReference type="GO" id="GO:0046872">
    <property type="term" value="F:metal ion binding"/>
    <property type="evidence" value="ECO:0007669"/>
    <property type="project" value="UniProtKB-KW"/>
</dbReference>
<dbReference type="PROSITE" id="PS51349">
    <property type="entry name" value="FMN_HYDROXY_ACID_DH_2"/>
    <property type="match status" value="1"/>
</dbReference>
<name>A0A0A1V4U2_9HYPO</name>
<dbReference type="Pfam" id="PF01070">
    <property type="entry name" value="FMN_dh"/>
    <property type="match status" value="1"/>
</dbReference>
<evidence type="ECO:0000256" key="16">
    <source>
        <dbReference type="ARBA" id="ARBA00068515"/>
    </source>
</evidence>
<proteinExistence type="inferred from homology"/>
<dbReference type="Gene3D" id="3.10.120.10">
    <property type="entry name" value="Cytochrome b5-like heme/steroid binding domain"/>
    <property type="match status" value="1"/>
</dbReference>
<organism evidence="20 21">
    <name type="scientific">Metarhizium robertsii</name>
    <dbReference type="NCBI Taxonomy" id="568076"/>
    <lineage>
        <taxon>Eukaryota</taxon>
        <taxon>Fungi</taxon>
        <taxon>Dikarya</taxon>
        <taxon>Ascomycota</taxon>
        <taxon>Pezizomycotina</taxon>
        <taxon>Sordariomycetes</taxon>
        <taxon>Hypocreomycetidae</taxon>
        <taxon>Hypocreales</taxon>
        <taxon>Clavicipitaceae</taxon>
        <taxon>Metarhizium</taxon>
    </lineage>
</organism>
<evidence type="ECO:0000256" key="10">
    <source>
        <dbReference type="ARBA" id="ARBA00023004"/>
    </source>
</evidence>
<dbReference type="InterPro" id="IPR036400">
    <property type="entry name" value="Cyt_B5-like_heme/steroid_sf"/>
</dbReference>
<evidence type="ECO:0000256" key="3">
    <source>
        <dbReference type="ARBA" id="ARBA00004569"/>
    </source>
</evidence>
<dbReference type="CDD" id="cd02922">
    <property type="entry name" value="FCB2_FMN"/>
    <property type="match status" value="1"/>
</dbReference>
<keyword evidence="5" id="KW-0349">Heme</keyword>
<comment type="caution">
    <text evidence="20">The sequence shown here is derived from an EMBL/GenBank/DDBJ whole genome shotgun (WGS) entry which is preliminary data.</text>
</comment>
<dbReference type="HOGENOM" id="CLU_020639_1_1_1"/>
<dbReference type="PANTHER" id="PTHR10578:SF104">
    <property type="entry name" value="CYTOCHROME B2, MITOCHONDRIAL-RELATED"/>
    <property type="match status" value="1"/>
</dbReference>
<keyword evidence="11" id="KW-0496">Mitochondrion</keyword>
<keyword evidence="9" id="KW-0560">Oxidoreductase</keyword>
<dbReference type="InterPro" id="IPR000262">
    <property type="entry name" value="FMN-dep_DH"/>
</dbReference>
<dbReference type="InterPro" id="IPR037458">
    <property type="entry name" value="L-MDH/L-LDH_FMN-bd"/>
</dbReference>
<evidence type="ECO:0000256" key="9">
    <source>
        <dbReference type="ARBA" id="ARBA00023002"/>
    </source>
</evidence>
<evidence type="ECO:0000313" key="21">
    <source>
        <dbReference type="Proteomes" id="UP000030151"/>
    </source>
</evidence>
<evidence type="ECO:0000259" key="18">
    <source>
        <dbReference type="PROSITE" id="PS50255"/>
    </source>
</evidence>
<keyword evidence="10" id="KW-0408">Iron</keyword>
<evidence type="ECO:0000313" key="20">
    <source>
        <dbReference type="EMBL" id="EXV05199.1"/>
    </source>
</evidence>
<dbReference type="eggNOG" id="KOG0538">
    <property type="taxonomic scope" value="Eukaryota"/>
</dbReference>
<keyword evidence="8" id="KW-0479">Metal-binding</keyword>
<feature type="domain" description="Cytochrome b5 heme-binding" evidence="18">
    <location>
        <begin position="2"/>
        <end position="79"/>
    </location>
</feature>
<evidence type="ECO:0000256" key="7">
    <source>
        <dbReference type="ARBA" id="ARBA00022643"/>
    </source>
</evidence>
<evidence type="ECO:0000256" key="8">
    <source>
        <dbReference type="ARBA" id="ARBA00022723"/>
    </source>
</evidence>
<accession>A0A0A1V4U2</accession>
<comment type="subunit">
    <text evidence="4">Homotetramer.</text>
</comment>
<dbReference type="SMART" id="SM01117">
    <property type="entry name" value="Cyt-b5"/>
    <property type="match status" value="1"/>
</dbReference>
<evidence type="ECO:0000256" key="2">
    <source>
        <dbReference type="ARBA" id="ARBA00001970"/>
    </source>
</evidence>
<dbReference type="PANTHER" id="PTHR10578">
    <property type="entry name" value="S -2-HYDROXY-ACID OXIDASE-RELATED"/>
    <property type="match status" value="1"/>
</dbReference>
<dbReference type="Pfam" id="PF00173">
    <property type="entry name" value="Cyt-b5"/>
    <property type="match status" value="1"/>
</dbReference>
<keyword evidence="6" id="KW-0285">Flavoprotein</keyword>
<dbReference type="FunFam" id="3.20.20.70:FF:000062">
    <property type="entry name" value="Cytochrome b2, mitochondrial, putative"/>
    <property type="match status" value="1"/>
</dbReference>
<reference evidence="20 21" key="1">
    <citation type="submission" date="2014-02" db="EMBL/GenBank/DDBJ databases">
        <title>The genome sequence of the entomopathogenic fungus Metarhizium robertsii ARSEF 2575.</title>
        <authorList>
            <person name="Giuliano Garisto Donzelli B."/>
            <person name="Roe B.A."/>
            <person name="Macmil S.L."/>
            <person name="Krasnoff S.B."/>
            <person name="Gibson D.M."/>
        </authorList>
    </citation>
    <scope>NUCLEOTIDE SEQUENCE [LARGE SCALE GENOMIC DNA]</scope>
    <source>
        <strain evidence="20 21">ARSEF 2575</strain>
    </source>
</reference>
<dbReference type="EC" id="1.1.2.3" evidence="15"/>
<dbReference type="PROSITE" id="PS50255">
    <property type="entry name" value="CYTOCHROME_B5_2"/>
    <property type="match status" value="1"/>
</dbReference>
<protein>
    <recommendedName>
        <fullName evidence="16">L-lactate dehydrogenase (cytochrome)</fullName>
        <ecNumber evidence="15">1.1.2.3</ecNumber>
    </recommendedName>
</protein>
<evidence type="ECO:0000256" key="15">
    <source>
        <dbReference type="ARBA" id="ARBA00066458"/>
    </source>
</evidence>
<dbReference type="OrthoDB" id="1925334at2759"/>
<dbReference type="InterPro" id="IPR013785">
    <property type="entry name" value="Aldolase_TIM"/>
</dbReference>
<dbReference type="Gene3D" id="3.20.20.70">
    <property type="entry name" value="Aldolase class I"/>
    <property type="match status" value="1"/>
</dbReference>
<evidence type="ECO:0000259" key="19">
    <source>
        <dbReference type="PROSITE" id="PS51349"/>
    </source>
</evidence>
<comment type="subcellular location">
    <subcellularLocation>
        <location evidence="3">Mitochondrion intermembrane space</location>
    </subcellularLocation>
</comment>
<evidence type="ECO:0000256" key="11">
    <source>
        <dbReference type="ARBA" id="ARBA00023128"/>
    </source>
</evidence>
<dbReference type="GO" id="GO:0004460">
    <property type="term" value="F:L-lactate dehydrogenase (cytochrome) activity"/>
    <property type="evidence" value="ECO:0007669"/>
    <property type="project" value="UniProtKB-EC"/>
</dbReference>
<comment type="catalytic activity">
    <reaction evidence="12">
        <text>(S)-lactate + 2 Fe(III)-[cytochrome c] = 2 Fe(II)-[cytochrome c] + pyruvate + 2 H(+)</text>
        <dbReference type="Rhea" id="RHEA:19909"/>
        <dbReference type="Rhea" id="RHEA-COMP:10350"/>
        <dbReference type="Rhea" id="RHEA-COMP:14399"/>
        <dbReference type="ChEBI" id="CHEBI:15361"/>
        <dbReference type="ChEBI" id="CHEBI:15378"/>
        <dbReference type="ChEBI" id="CHEBI:16651"/>
        <dbReference type="ChEBI" id="CHEBI:29033"/>
        <dbReference type="ChEBI" id="CHEBI:29034"/>
        <dbReference type="EC" id="1.1.2.3"/>
    </reaction>
    <physiologicalReaction direction="left-to-right" evidence="12">
        <dbReference type="Rhea" id="RHEA:19910"/>
    </physiologicalReaction>
</comment>
<evidence type="ECO:0000256" key="5">
    <source>
        <dbReference type="ARBA" id="ARBA00022617"/>
    </source>
</evidence>
<keyword evidence="7" id="KW-0288">FMN</keyword>
<dbReference type="InterPro" id="IPR001199">
    <property type="entry name" value="Cyt_B5-like_heme/steroid-bd"/>
</dbReference>
<feature type="domain" description="FMN hydroxy acid dehydrogenase" evidence="19">
    <location>
        <begin position="104"/>
        <end position="460"/>
    </location>
</feature>
<dbReference type="InterPro" id="IPR037396">
    <property type="entry name" value="FMN_HAD"/>
</dbReference>
<comment type="cofactor">
    <cofactor evidence="1">
        <name>FMN</name>
        <dbReference type="ChEBI" id="CHEBI:58210"/>
    </cofactor>
</comment>
<evidence type="ECO:0000256" key="1">
    <source>
        <dbReference type="ARBA" id="ARBA00001917"/>
    </source>
</evidence>